<feature type="region of interest" description="Disordered" evidence="1">
    <location>
        <begin position="186"/>
        <end position="205"/>
    </location>
</feature>
<reference evidence="2 3" key="1">
    <citation type="submission" date="2019-02" db="EMBL/GenBank/DDBJ databases">
        <title>Deep-cultivation of Planctomycetes and their phenomic and genomic characterization uncovers novel biology.</title>
        <authorList>
            <person name="Wiegand S."/>
            <person name="Jogler M."/>
            <person name="Boedeker C."/>
            <person name="Pinto D."/>
            <person name="Vollmers J."/>
            <person name="Rivas-Marin E."/>
            <person name="Kohn T."/>
            <person name="Peeters S.H."/>
            <person name="Heuer A."/>
            <person name="Rast P."/>
            <person name="Oberbeckmann S."/>
            <person name="Bunk B."/>
            <person name="Jeske O."/>
            <person name="Meyerdierks A."/>
            <person name="Storesund J.E."/>
            <person name="Kallscheuer N."/>
            <person name="Luecker S."/>
            <person name="Lage O.M."/>
            <person name="Pohl T."/>
            <person name="Merkel B.J."/>
            <person name="Hornburger P."/>
            <person name="Mueller R.-W."/>
            <person name="Bruemmer F."/>
            <person name="Labrenz M."/>
            <person name="Spormann A.M."/>
            <person name="Op Den Camp H."/>
            <person name="Overmann J."/>
            <person name="Amann R."/>
            <person name="Jetten M.S.M."/>
            <person name="Mascher T."/>
            <person name="Medema M.H."/>
            <person name="Devos D.P."/>
            <person name="Kaster A.-K."/>
            <person name="Ovreas L."/>
            <person name="Rohde M."/>
            <person name="Galperin M.Y."/>
            <person name="Jogler C."/>
        </authorList>
    </citation>
    <scope>NUCLEOTIDE SEQUENCE [LARGE SCALE GENOMIC DNA]</scope>
    <source>
        <strain evidence="2 3">Pan14r</strain>
    </source>
</reference>
<proteinExistence type="predicted"/>
<accession>A0A5C5Y6E9</accession>
<dbReference type="Gene3D" id="3.40.50.10610">
    <property type="entry name" value="ABC-type transport auxiliary lipoprotein component"/>
    <property type="match status" value="1"/>
</dbReference>
<sequence>MKHATRHLPAILLTIALCPIWGGCSLFPETRYRQRLHNPFPQLKRVAVLPFYNQSQSPTLDTEQVAEAYYAALQAVPGFEVLPVGVTKAQWHAYAMQFGEPTTGQQFQNLARFMNVEAVVVGSVTDYESYYPPRMAMTVHWYAANEGFHEIPPGYGLPWGTEAEEGIPSRIVQEAEFELARSQLATQSPTVAQQQPDGHQGPDSQATVQAGYVEGENVIGDVMLQDPVDGSVVTLDAESWTADGAMHESLPPNFPGPVDLIPDPPAPVRPVATPTHKPVLAQTRMYRGDDPYFTARLADYVETGDDARGMGWQGYLKRSDDFVRFCCHLHIAEMLESRGGADQSDLILRWPLSRY</sequence>
<dbReference type="EMBL" id="SJPL01000001">
    <property type="protein sequence ID" value="TWT71266.1"/>
    <property type="molecule type" value="Genomic_DNA"/>
</dbReference>
<gene>
    <name evidence="2" type="ORF">Pan14r_35760</name>
</gene>
<evidence type="ECO:0000313" key="3">
    <source>
        <dbReference type="Proteomes" id="UP000317238"/>
    </source>
</evidence>
<evidence type="ECO:0000256" key="1">
    <source>
        <dbReference type="SAM" id="MobiDB-lite"/>
    </source>
</evidence>
<protein>
    <submittedName>
        <fullName evidence="2">Uncharacterized protein</fullName>
    </submittedName>
</protein>
<name>A0A5C5Y6E9_9PLAN</name>
<comment type="caution">
    <text evidence="2">The sequence shown here is derived from an EMBL/GenBank/DDBJ whole genome shotgun (WGS) entry which is preliminary data.</text>
</comment>
<dbReference type="AlphaFoldDB" id="A0A5C5Y6E9"/>
<dbReference type="PROSITE" id="PS51257">
    <property type="entry name" value="PROKAR_LIPOPROTEIN"/>
    <property type="match status" value="1"/>
</dbReference>
<evidence type="ECO:0000313" key="2">
    <source>
        <dbReference type="EMBL" id="TWT71266.1"/>
    </source>
</evidence>
<dbReference type="Proteomes" id="UP000317238">
    <property type="component" value="Unassembled WGS sequence"/>
</dbReference>
<dbReference type="RefSeq" id="WP_196784414.1">
    <property type="nucleotide sequence ID" value="NZ_CP036319.1"/>
</dbReference>
<organism evidence="2 3">
    <name type="scientific">Crateriforma conspicua</name>
    <dbReference type="NCBI Taxonomy" id="2527996"/>
    <lineage>
        <taxon>Bacteria</taxon>
        <taxon>Pseudomonadati</taxon>
        <taxon>Planctomycetota</taxon>
        <taxon>Planctomycetia</taxon>
        <taxon>Planctomycetales</taxon>
        <taxon>Planctomycetaceae</taxon>
        <taxon>Crateriforma</taxon>
    </lineage>
</organism>
<keyword evidence="3" id="KW-1185">Reference proteome</keyword>